<feature type="region of interest" description="Disordered" evidence="1">
    <location>
        <begin position="246"/>
        <end position="315"/>
    </location>
</feature>
<gene>
    <name evidence="3" type="ORF">IAB60_00460</name>
</gene>
<dbReference type="EMBL" id="DVKS01000011">
    <property type="protein sequence ID" value="HIT40569.1"/>
    <property type="molecule type" value="Genomic_DNA"/>
</dbReference>
<keyword evidence="2" id="KW-1133">Transmembrane helix</keyword>
<feature type="region of interest" description="Disordered" evidence="1">
    <location>
        <begin position="51"/>
        <end position="85"/>
    </location>
</feature>
<keyword evidence="2" id="KW-0812">Transmembrane</keyword>
<evidence type="ECO:0000313" key="4">
    <source>
        <dbReference type="Proteomes" id="UP000886860"/>
    </source>
</evidence>
<feature type="compositionally biased region" description="Low complexity" evidence="1">
    <location>
        <begin position="271"/>
        <end position="305"/>
    </location>
</feature>
<dbReference type="AlphaFoldDB" id="A0A9D1KE82"/>
<reference evidence="3" key="2">
    <citation type="journal article" date="2021" name="PeerJ">
        <title>Extensive microbial diversity within the chicken gut microbiome revealed by metagenomics and culture.</title>
        <authorList>
            <person name="Gilroy R."/>
            <person name="Ravi A."/>
            <person name="Getino M."/>
            <person name="Pursley I."/>
            <person name="Horton D.L."/>
            <person name="Alikhan N.F."/>
            <person name="Baker D."/>
            <person name="Gharbi K."/>
            <person name="Hall N."/>
            <person name="Watson M."/>
            <person name="Adriaenssens E.M."/>
            <person name="Foster-Nyarko E."/>
            <person name="Jarju S."/>
            <person name="Secka A."/>
            <person name="Antonio M."/>
            <person name="Oren A."/>
            <person name="Chaudhuri R.R."/>
            <person name="La Ragione R."/>
            <person name="Hildebrand F."/>
            <person name="Pallen M.J."/>
        </authorList>
    </citation>
    <scope>NUCLEOTIDE SEQUENCE</scope>
    <source>
        <strain evidence="3">CHK123-3438</strain>
    </source>
</reference>
<organism evidence="3 4">
    <name type="scientific">Candidatus Caccovicinus merdipullorum</name>
    <dbReference type="NCBI Taxonomy" id="2840724"/>
    <lineage>
        <taxon>Bacteria</taxon>
        <taxon>Bacillati</taxon>
        <taxon>Bacillota</taxon>
        <taxon>Clostridia</taxon>
        <taxon>Eubacteriales</taxon>
        <taxon>Candidatus Caccovicinus</taxon>
    </lineage>
</organism>
<reference evidence="3" key="1">
    <citation type="submission" date="2020-10" db="EMBL/GenBank/DDBJ databases">
        <authorList>
            <person name="Gilroy R."/>
        </authorList>
    </citation>
    <scope>NUCLEOTIDE SEQUENCE</scope>
    <source>
        <strain evidence="3">CHK123-3438</strain>
    </source>
</reference>
<accession>A0A9D1KE82</accession>
<evidence type="ECO:0000256" key="2">
    <source>
        <dbReference type="SAM" id="Phobius"/>
    </source>
</evidence>
<proteinExistence type="predicted"/>
<feature type="transmembrane region" description="Helical" evidence="2">
    <location>
        <begin position="21"/>
        <end position="42"/>
    </location>
</feature>
<name>A0A9D1KE82_9FIRM</name>
<dbReference type="Proteomes" id="UP000886860">
    <property type="component" value="Unassembled WGS sequence"/>
</dbReference>
<evidence type="ECO:0000313" key="3">
    <source>
        <dbReference type="EMBL" id="HIT40569.1"/>
    </source>
</evidence>
<keyword evidence="2" id="KW-0472">Membrane</keyword>
<sequence length="315" mass="34475">MRRVKDNKYGYRSWTAEELVRFGKFLILPLIVVILVVVILVWDRNRKDAGETAPTESVSEAETQAADTETEAAESAGEPHEFTTEDYPEIQELMNTYFTAKQTADVETIYRLFGWTDTTGMEALRSQLQYDARYTEGYRNILCYTKPGLTEGTYLVYVSYDLKFKNSLTLAPGLLWNYVKTAEDGSLYLTDSSALTQDELNFVSDAEKMDEIVLLKTQIYAKLRLALEEDADLAESYGILEKQGGAAGAGQSETQHEVTVQIGGAEETAESSEAQETVSAESAAEGSSDASGEAVSEGAEAVSGADTAVSIDSQS</sequence>
<protein>
    <submittedName>
        <fullName evidence="3">Uncharacterized protein</fullName>
    </submittedName>
</protein>
<comment type="caution">
    <text evidence="3">The sequence shown here is derived from an EMBL/GenBank/DDBJ whole genome shotgun (WGS) entry which is preliminary data.</text>
</comment>
<evidence type="ECO:0000256" key="1">
    <source>
        <dbReference type="SAM" id="MobiDB-lite"/>
    </source>
</evidence>